<sequence>MCRTRNAYRRLGSVVPSLSMEVKCGPLAEHDGEIASHYCSQDPGKPELFFKDTLVSCVALLHPSLCAPLGVAVALGTIGSLCYSGTRCELQILVDGIIIPEHHSTTVAQTPW</sequence>
<name>A0AAV7UKQ0_PLEWA</name>
<evidence type="ECO:0000313" key="2">
    <source>
        <dbReference type="Proteomes" id="UP001066276"/>
    </source>
</evidence>
<gene>
    <name evidence="1" type="ORF">NDU88_005937</name>
</gene>
<organism evidence="1 2">
    <name type="scientific">Pleurodeles waltl</name>
    <name type="common">Iberian ribbed newt</name>
    <dbReference type="NCBI Taxonomy" id="8319"/>
    <lineage>
        <taxon>Eukaryota</taxon>
        <taxon>Metazoa</taxon>
        <taxon>Chordata</taxon>
        <taxon>Craniata</taxon>
        <taxon>Vertebrata</taxon>
        <taxon>Euteleostomi</taxon>
        <taxon>Amphibia</taxon>
        <taxon>Batrachia</taxon>
        <taxon>Caudata</taxon>
        <taxon>Salamandroidea</taxon>
        <taxon>Salamandridae</taxon>
        <taxon>Pleurodelinae</taxon>
        <taxon>Pleurodeles</taxon>
    </lineage>
</organism>
<protein>
    <submittedName>
        <fullName evidence="1">Uncharacterized protein</fullName>
    </submittedName>
</protein>
<proteinExistence type="predicted"/>
<reference evidence="1" key="1">
    <citation type="journal article" date="2022" name="bioRxiv">
        <title>Sequencing and chromosome-scale assembly of the giantPleurodeles waltlgenome.</title>
        <authorList>
            <person name="Brown T."/>
            <person name="Elewa A."/>
            <person name="Iarovenko S."/>
            <person name="Subramanian E."/>
            <person name="Araus A.J."/>
            <person name="Petzold A."/>
            <person name="Susuki M."/>
            <person name="Suzuki K.-i.T."/>
            <person name="Hayashi T."/>
            <person name="Toyoda A."/>
            <person name="Oliveira C."/>
            <person name="Osipova E."/>
            <person name="Leigh N.D."/>
            <person name="Simon A."/>
            <person name="Yun M.H."/>
        </authorList>
    </citation>
    <scope>NUCLEOTIDE SEQUENCE</scope>
    <source>
        <strain evidence="1">20211129_DDA</strain>
        <tissue evidence="1">Liver</tissue>
    </source>
</reference>
<keyword evidence="2" id="KW-1185">Reference proteome</keyword>
<dbReference type="AlphaFoldDB" id="A0AAV7UKQ0"/>
<evidence type="ECO:0000313" key="1">
    <source>
        <dbReference type="EMBL" id="KAJ1189186.1"/>
    </source>
</evidence>
<dbReference type="EMBL" id="JANPWB010000005">
    <property type="protein sequence ID" value="KAJ1189186.1"/>
    <property type="molecule type" value="Genomic_DNA"/>
</dbReference>
<dbReference type="Proteomes" id="UP001066276">
    <property type="component" value="Chromosome 3_1"/>
</dbReference>
<accession>A0AAV7UKQ0</accession>
<comment type="caution">
    <text evidence="1">The sequence shown here is derived from an EMBL/GenBank/DDBJ whole genome shotgun (WGS) entry which is preliminary data.</text>
</comment>